<name>A0A511V2X2_9BACL</name>
<feature type="transmembrane region" description="Helical" evidence="6">
    <location>
        <begin position="7"/>
        <end position="29"/>
    </location>
</feature>
<dbReference type="RefSeq" id="WP_146808541.1">
    <property type="nucleotide sequence ID" value="NZ_BJXX01000032.1"/>
</dbReference>
<dbReference type="Proteomes" id="UP000321157">
    <property type="component" value="Unassembled WGS sequence"/>
</dbReference>
<organism evidence="8 9">
    <name type="scientific">Aneurinibacillus danicus</name>
    <dbReference type="NCBI Taxonomy" id="267746"/>
    <lineage>
        <taxon>Bacteria</taxon>
        <taxon>Bacillati</taxon>
        <taxon>Bacillota</taxon>
        <taxon>Bacilli</taxon>
        <taxon>Bacillales</taxon>
        <taxon>Paenibacillaceae</taxon>
        <taxon>Aneurinibacillus group</taxon>
        <taxon>Aneurinibacillus</taxon>
    </lineage>
</organism>
<evidence type="ECO:0000256" key="6">
    <source>
        <dbReference type="SAM" id="Phobius"/>
    </source>
</evidence>
<dbReference type="InterPro" id="IPR020846">
    <property type="entry name" value="MFS_dom"/>
</dbReference>
<evidence type="ECO:0000313" key="8">
    <source>
        <dbReference type="EMBL" id="GEN33250.1"/>
    </source>
</evidence>
<comment type="subcellular location">
    <subcellularLocation>
        <location evidence="1">Cell membrane</location>
        <topology evidence="1">Multi-pass membrane protein</topology>
    </subcellularLocation>
</comment>
<dbReference type="Pfam" id="PF06779">
    <property type="entry name" value="MFS_4"/>
    <property type="match status" value="1"/>
</dbReference>
<dbReference type="PANTHER" id="PTHR23537">
    <property type="match status" value="1"/>
</dbReference>
<dbReference type="Gene3D" id="1.20.1250.20">
    <property type="entry name" value="MFS general substrate transporter like domains"/>
    <property type="match status" value="2"/>
</dbReference>
<accession>A0A511V2X2</accession>
<dbReference type="GO" id="GO:0005886">
    <property type="term" value="C:plasma membrane"/>
    <property type="evidence" value="ECO:0007669"/>
    <property type="project" value="UniProtKB-SubCell"/>
</dbReference>
<sequence>MGQEQQIWRYAFASAMVTISTLGFGRMSYGILMPFIKESLSLTYEQAGLLGTSTSIGYLGMVFFVGIFATKWGSKRLVILGTLLVACGLLYLSWITSYLTCLAGMVLIGIGTALTYTPLVNIVVGWFPQQRGMMIGFLASGIGIGTLISSSLIPLFTTWFSISGWRYLWLLFGLISLLSALVAQIILRDPPIPLCRTAKKDDSLLRGVYLHKGVLLVAIIYGFIGFAYLIPQNFLFSFILEARIDRYSAGQIMALGGFMSIFSGPLWGTVSDKIGRKKSLLITLFLGAIAMLIPIIFPVRFGFLISQFLWGITIVGMLSLIQASSTEQIHPSYAPIALGYVTVYFAVGQLLGPGLGGWMIDHFGGIPSALLLCDGLLLLAFLLSTQLNKEVAKERMILKRVHDSSESEELKLNKY</sequence>
<feature type="transmembrane region" description="Helical" evidence="6">
    <location>
        <begin position="363"/>
        <end position="383"/>
    </location>
</feature>
<dbReference type="AlphaFoldDB" id="A0A511V2X2"/>
<dbReference type="OrthoDB" id="9797953at2"/>
<keyword evidence="3 6" id="KW-0812">Transmembrane</keyword>
<feature type="transmembrane region" description="Helical" evidence="6">
    <location>
        <begin position="102"/>
        <end position="127"/>
    </location>
</feature>
<evidence type="ECO:0000256" key="1">
    <source>
        <dbReference type="ARBA" id="ARBA00004651"/>
    </source>
</evidence>
<evidence type="ECO:0000256" key="3">
    <source>
        <dbReference type="ARBA" id="ARBA00022692"/>
    </source>
</evidence>
<feature type="transmembrane region" description="Helical" evidence="6">
    <location>
        <begin position="167"/>
        <end position="187"/>
    </location>
</feature>
<feature type="transmembrane region" description="Helical" evidence="6">
    <location>
        <begin position="280"/>
        <end position="297"/>
    </location>
</feature>
<comment type="caution">
    <text evidence="8">The sequence shown here is derived from an EMBL/GenBank/DDBJ whole genome shotgun (WGS) entry which is preliminary data.</text>
</comment>
<feature type="transmembrane region" description="Helical" evidence="6">
    <location>
        <begin position="77"/>
        <end position="96"/>
    </location>
</feature>
<dbReference type="SUPFAM" id="SSF103473">
    <property type="entry name" value="MFS general substrate transporter"/>
    <property type="match status" value="1"/>
</dbReference>
<dbReference type="InterPro" id="IPR036259">
    <property type="entry name" value="MFS_trans_sf"/>
</dbReference>
<keyword evidence="5 6" id="KW-0472">Membrane</keyword>
<feature type="transmembrane region" description="Helical" evidence="6">
    <location>
        <begin position="303"/>
        <end position="321"/>
    </location>
</feature>
<keyword evidence="4 6" id="KW-1133">Transmembrane helix</keyword>
<feature type="transmembrane region" description="Helical" evidence="6">
    <location>
        <begin position="250"/>
        <end position="268"/>
    </location>
</feature>
<dbReference type="PANTHER" id="PTHR23537:SF1">
    <property type="entry name" value="SUGAR TRANSPORTER"/>
    <property type="match status" value="1"/>
</dbReference>
<feature type="transmembrane region" description="Helical" evidence="6">
    <location>
        <begin position="208"/>
        <end position="230"/>
    </location>
</feature>
<evidence type="ECO:0000313" key="9">
    <source>
        <dbReference type="Proteomes" id="UP000321157"/>
    </source>
</evidence>
<keyword evidence="2" id="KW-0813">Transport</keyword>
<dbReference type="InterPro" id="IPR010645">
    <property type="entry name" value="MFS_4"/>
</dbReference>
<gene>
    <name evidence="8" type="ORF">ADA01nite_07100</name>
</gene>
<evidence type="ECO:0000256" key="4">
    <source>
        <dbReference type="ARBA" id="ARBA00022989"/>
    </source>
</evidence>
<dbReference type="EMBL" id="BJXX01000032">
    <property type="protein sequence ID" value="GEN33250.1"/>
    <property type="molecule type" value="Genomic_DNA"/>
</dbReference>
<keyword evidence="9" id="KW-1185">Reference proteome</keyword>
<dbReference type="CDD" id="cd06180">
    <property type="entry name" value="MFS_YjiJ"/>
    <property type="match status" value="1"/>
</dbReference>
<feature type="transmembrane region" description="Helical" evidence="6">
    <location>
        <begin position="134"/>
        <end position="155"/>
    </location>
</feature>
<evidence type="ECO:0000259" key="7">
    <source>
        <dbReference type="PROSITE" id="PS50850"/>
    </source>
</evidence>
<dbReference type="PROSITE" id="PS50850">
    <property type="entry name" value="MFS"/>
    <property type="match status" value="1"/>
</dbReference>
<evidence type="ECO:0000256" key="2">
    <source>
        <dbReference type="ARBA" id="ARBA00022448"/>
    </source>
</evidence>
<evidence type="ECO:0000256" key="5">
    <source>
        <dbReference type="ARBA" id="ARBA00023136"/>
    </source>
</evidence>
<proteinExistence type="predicted"/>
<feature type="domain" description="Major facilitator superfamily (MFS) profile" evidence="7">
    <location>
        <begin position="11"/>
        <end position="392"/>
    </location>
</feature>
<feature type="transmembrane region" description="Helical" evidence="6">
    <location>
        <begin position="333"/>
        <end position="351"/>
    </location>
</feature>
<reference evidence="8 9" key="1">
    <citation type="submission" date="2019-07" db="EMBL/GenBank/DDBJ databases">
        <title>Whole genome shotgun sequence of Aneurinibacillus danicus NBRC 102444.</title>
        <authorList>
            <person name="Hosoyama A."/>
            <person name="Uohara A."/>
            <person name="Ohji S."/>
            <person name="Ichikawa N."/>
        </authorList>
    </citation>
    <scope>NUCLEOTIDE SEQUENCE [LARGE SCALE GENOMIC DNA]</scope>
    <source>
        <strain evidence="8 9">NBRC 102444</strain>
    </source>
</reference>
<dbReference type="GO" id="GO:0022857">
    <property type="term" value="F:transmembrane transporter activity"/>
    <property type="evidence" value="ECO:0007669"/>
    <property type="project" value="InterPro"/>
</dbReference>
<protein>
    <submittedName>
        <fullName evidence="8">MFS transporter</fullName>
    </submittedName>
</protein>
<feature type="transmembrane region" description="Helical" evidence="6">
    <location>
        <begin position="49"/>
        <end position="70"/>
    </location>
</feature>